<gene>
    <name evidence="2" type="ORF">EMCG_04521</name>
</gene>
<evidence type="ECO:0000313" key="3">
    <source>
        <dbReference type="Proteomes" id="UP000034164"/>
    </source>
</evidence>
<evidence type="ECO:0000256" key="1">
    <source>
        <dbReference type="SAM" id="MobiDB-lite"/>
    </source>
</evidence>
<sequence length="165" mass="18975">MEPHRNLASGPNQIKLRHVRSSLVDRLREPKQISKRRSADANLNDNQPTAAPAIPLSQPIDIDEDPGTEFVLHKFLQEERKRKEQQKKDTWVNRTIKCCSCDGTSSTINRCGCGHKYCPTCFRYSDKLDMTTGEGGKIPDEDDNLWKISDFENDDLWKIVKKVYI</sequence>
<evidence type="ECO:0000313" key="2">
    <source>
        <dbReference type="EMBL" id="KKZ60804.1"/>
    </source>
</evidence>
<dbReference type="Proteomes" id="UP000034164">
    <property type="component" value="Unassembled WGS sequence"/>
</dbReference>
<accession>A0A0G2IYR6</accession>
<reference evidence="3" key="1">
    <citation type="journal article" date="2015" name="PLoS Genet.">
        <title>The dynamic genome and transcriptome of the human fungal pathogen Blastomyces and close relative Emmonsia.</title>
        <authorList>
            <person name="Munoz J.F."/>
            <person name="Gauthier G.M."/>
            <person name="Desjardins C.A."/>
            <person name="Gallo J.E."/>
            <person name="Holder J."/>
            <person name="Sullivan T.D."/>
            <person name="Marty A.J."/>
            <person name="Carmen J.C."/>
            <person name="Chen Z."/>
            <person name="Ding L."/>
            <person name="Gujja S."/>
            <person name="Magrini V."/>
            <person name="Misas E."/>
            <person name="Mitreva M."/>
            <person name="Priest M."/>
            <person name="Saif S."/>
            <person name="Whiston E.A."/>
            <person name="Young S."/>
            <person name="Zeng Q."/>
            <person name="Goldman W.E."/>
            <person name="Mardis E.R."/>
            <person name="Taylor J.W."/>
            <person name="McEwen J.G."/>
            <person name="Clay O.K."/>
            <person name="Klein B.S."/>
            <person name="Cuomo C.A."/>
        </authorList>
    </citation>
    <scope>NUCLEOTIDE SEQUENCE [LARGE SCALE GENOMIC DNA]</scope>
    <source>
        <strain evidence="3">UAMH 3008</strain>
    </source>
</reference>
<name>A0A0G2IYR6_9EURO</name>
<dbReference type="AlphaFoldDB" id="A0A0G2IYR6"/>
<organism evidence="2 3">
    <name type="scientific">[Emmonsia] crescens</name>
    <dbReference type="NCBI Taxonomy" id="73230"/>
    <lineage>
        <taxon>Eukaryota</taxon>
        <taxon>Fungi</taxon>
        <taxon>Dikarya</taxon>
        <taxon>Ascomycota</taxon>
        <taxon>Pezizomycotina</taxon>
        <taxon>Eurotiomycetes</taxon>
        <taxon>Eurotiomycetidae</taxon>
        <taxon>Onygenales</taxon>
        <taxon>Ajellomycetaceae</taxon>
        <taxon>Emergomyces</taxon>
    </lineage>
</organism>
<proteinExistence type="predicted"/>
<dbReference type="EMBL" id="LCZI01001433">
    <property type="protein sequence ID" value="KKZ60804.1"/>
    <property type="molecule type" value="Genomic_DNA"/>
</dbReference>
<dbReference type="OrthoDB" id="4210086at2759"/>
<comment type="caution">
    <text evidence="2">The sequence shown here is derived from an EMBL/GenBank/DDBJ whole genome shotgun (WGS) entry which is preliminary data.</text>
</comment>
<protein>
    <submittedName>
        <fullName evidence="2">Uncharacterized protein</fullName>
    </submittedName>
</protein>
<feature type="region of interest" description="Disordered" evidence="1">
    <location>
        <begin position="29"/>
        <end position="60"/>
    </location>
</feature>
<dbReference type="VEuPathDB" id="FungiDB:EMCG_04521"/>